<dbReference type="EMBL" id="MU129040">
    <property type="protein sequence ID" value="KAF9509234.1"/>
    <property type="molecule type" value="Genomic_DNA"/>
</dbReference>
<feature type="region of interest" description="Disordered" evidence="1">
    <location>
        <begin position="120"/>
        <end position="141"/>
    </location>
</feature>
<accession>A0A9P6APH5</accession>
<evidence type="ECO:0000313" key="3">
    <source>
        <dbReference type="Proteomes" id="UP000886523"/>
    </source>
</evidence>
<keyword evidence="3" id="KW-1185">Reference proteome</keyword>
<feature type="region of interest" description="Disordered" evidence="1">
    <location>
        <begin position="66"/>
        <end position="85"/>
    </location>
</feature>
<dbReference type="Proteomes" id="UP000886523">
    <property type="component" value="Unassembled WGS sequence"/>
</dbReference>
<evidence type="ECO:0000256" key="1">
    <source>
        <dbReference type="SAM" id="MobiDB-lite"/>
    </source>
</evidence>
<reference evidence="2" key="1">
    <citation type="journal article" date="2020" name="Nat. Commun.">
        <title>Large-scale genome sequencing of mycorrhizal fungi provides insights into the early evolution of symbiotic traits.</title>
        <authorList>
            <person name="Miyauchi S."/>
            <person name="Kiss E."/>
            <person name="Kuo A."/>
            <person name="Drula E."/>
            <person name="Kohler A."/>
            <person name="Sanchez-Garcia M."/>
            <person name="Morin E."/>
            <person name="Andreopoulos B."/>
            <person name="Barry K.W."/>
            <person name="Bonito G."/>
            <person name="Buee M."/>
            <person name="Carver A."/>
            <person name="Chen C."/>
            <person name="Cichocki N."/>
            <person name="Clum A."/>
            <person name="Culley D."/>
            <person name="Crous P.W."/>
            <person name="Fauchery L."/>
            <person name="Girlanda M."/>
            <person name="Hayes R.D."/>
            <person name="Keri Z."/>
            <person name="LaButti K."/>
            <person name="Lipzen A."/>
            <person name="Lombard V."/>
            <person name="Magnuson J."/>
            <person name="Maillard F."/>
            <person name="Murat C."/>
            <person name="Nolan M."/>
            <person name="Ohm R.A."/>
            <person name="Pangilinan J."/>
            <person name="Pereira M.F."/>
            <person name="Perotto S."/>
            <person name="Peter M."/>
            <person name="Pfister S."/>
            <person name="Riley R."/>
            <person name="Sitrit Y."/>
            <person name="Stielow J.B."/>
            <person name="Szollosi G."/>
            <person name="Zifcakova L."/>
            <person name="Stursova M."/>
            <person name="Spatafora J.W."/>
            <person name="Tedersoo L."/>
            <person name="Vaario L.M."/>
            <person name="Yamada A."/>
            <person name="Yan M."/>
            <person name="Wang P."/>
            <person name="Xu J."/>
            <person name="Bruns T."/>
            <person name="Baldrian P."/>
            <person name="Vilgalys R."/>
            <person name="Dunand C."/>
            <person name="Henrissat B."/>
            <person name="Grigoriev I.V."/>
            <person name="Hibbett D."/>
            <person name="Nagy L.G."/>
            <person name="Martin F.M."/>
        </authorList>
    </citation>
    <scope>NUCLEOTIDE SEQUENCE</scope>
    <source>
        <strain evidence="2">UP504</strain>
    </source>
</reference>
<organism evidence="2 3">
    <name type="scientific">Hydnum rufescens UP504</name>
    <dbReference type="NCBI Taxonomy" id="1448309"/>
    <lineage>
        <taxon>Eukaryota</taxon>
        <taxon>Fungi</taxon>
        <taxon>Dikarya</taxon>
        <taxon>Basidiomycota</taxon>
        <taxon>Agaricomycotina</taxon>
        <taxon>Agaricomycetes</taxon>
        <taxon>Cantharellales</taxon>
        <taxon>Hydnaceae</taxon>
        <taxon>Hydnum</taxon>
    </lineage>
</organism>
<gene>
    <name evidence="2" type="ORF">BS47DRAFT_1365428</name>
</gene>
<protein>
    <submittedName>
        <fullName evidence="2">Uncharacterized protein</fullName>
    </submittedName>
</protein>
<evidence type="ECO:0000313" key="2">
    <source>
        <dbReference type="EMBL" id="KAF9509234.1"/>
    </source>
</evidence>
<comment type="caution">
    <text evidence="2">The sequence shown here is derived from an EMBL/GenBank/DDBJ whole genome shotgun (WGS) entry which is preliminary data.</text>
</comment>
<sequence length="232" mass="25689">MEMRRPRRVTIPDHHKSAHTQGLMFLAARLRNQPCHTLEIEQLSAGIRLDGGPVWPEGIYSGIPSGGFRGDSEKPQIQLKKGGQPVPCKQLDSQYRPFSSREFRDFFGSLVEMSSRKVQAQNFGPGHNGKPQKPIQRASRIRNPRSRLGRAVLSRRKNYGSVGKLAEISSREVKALKNFAALKDDLPGMLCVDVTKLSSTAVPPGGYPSSWSGGFDTWLSEISVPGLCFFDI</sequence>
<name>A0A9P6APH5_9AGAM</name>
<proteinExistence type="predicted"/>
<dbReference type="AlphaFoldDB" id="A0A9P6APH5"/>